<dbReference type="STRING" id="6211.A0A068XYB1"/>
<accession>A0A068XYB1</accession>
<dbReference type="InterPro" id="IPR013087">
    <property type="entry name" value="Znf_C2H2_type"/>
</dbReference>
<dbReference type="InterPro" id="IPR017907">
    <property type="entry name" value="Znf_RING_CS"/>
</dbReference>
<dbReference type="Pfam" id="PF19422">
    <property type="entry name" value="Ariadne"/>
    <property type="match status" value="1"/>
</dbReference>
<dbReference type="EMBL" id="LN902841">
    <property type="protein sequence ID" value="CDS35824.1"/>
    <property type="molecule type" value="Genomic_DNA"/>
</dbReference>
<evidence type="ECO:0000256" key="3">
    <source>
        <dbReference type="ARBA" id="ARBA00022679"/>
    </source>
</evidence>
<dbReference type="InterPro" id="IPR002867">
    <property type="entry name" value="IBR_dom"/>
</dbReference>
<evidence type="ECO:0000256" key="7">
    <source>
        <dbReference type="ARBA" id="ARBA00022786"/>
    </source>
</evidence>
<evidence type="ECO:0000256" key="4">
    <source>
        <dbReference type="ARBA" id="ARBA00022723"/>
    </source>
</evidence>
<reference evidence="10" key="1">
    <citation type="journal article" date="2013" name="Nature">
        <title>The genomes of four tapeworm species reveal adaptations to parasitism.</title>
        <authorList>
            <person name="Tsai I.J."/>
            <person name="Zarowiecki M."/>
            <person name="Holroyd N."/>
            <person name="Garciarrubio A."/>
            <person name="Sanchez-Flores A."/>
            <person name="Brooks K.L."/>
            <person name="Tracey A."/>
            <person name="Bobes R.J."/>
            <person name="Fragoso G."/>
            <person name="Sciutto E."/>
            <person name="Aslett M."/>
            <person name="Beasley H."/>
            <person name="Bennett H.M."/>
            <person name="Cai J."/>
            <person name="Camicia F."/>
            <person name="Clark R."/>
            <person name="Cucher M."/>
            <person name="De Silva N."/>
            <person name="Day T.A."/>
            <person name="Deplazes P."/>
            <person name="Estrada K."/>
            <person name="Fernandez C."/>
            <person name="Holland P.W."/>
            <person name="Hou J."/>
            <person name="Hu S."/>
            <person name="Huckvale T."/>
            <person name="Hung S.S."/>
            <person name="Kamenetzky L."/>
            <person name="Keane J.A."/>
            <person name="Kiss F."/>
            <person name="Koziol U."/>
            <person name="Lambert O."/>
            <person name="Liu K."/>
            <person name="Luo X."/>
            <person name="Luo Y."/>
            <person name="Macchiaroli N."/>
            <person name="Nichol S."/>
            <person name="Paps J."/>
            <person name="Parkinson J."/>
            <person name="Pouchkina-Stantcheva N."/>
            <person name="Riddiford N."/>
            <person name="Rosenzvit M."/>
            <person name="Salinas G."/>
            <person name="Wasmuth J.D."/>
            <person name="Zamanian M."/>
            <person name="Zheng Y."/>
            <person name="Cai X."/>
            <person name="Soberon X."/>
            <person name="Olson P.D."/>
            <person name="Laclette J.P."/>
            <person name="Brehm K."/>
            <person name="Berriman M."/>
            <person name="Garciarrubio A."/>
            <person name="Bobes R.J."/>
            <person name="Fragoso G."/>
            <person name="Sanchez-Flores A."/>
            <person name="Estrada K."/>
            <person name="Cevallos M.A."/>
            <person name="Morett E."/>
            <person name="Gonzalez V."/>
            <person name="Portillo T."/>
            <person name="Ochoa-Leyva A."/>
            <person name="Jose M.V."/>
            <person name="Sciutto E."/>
            <person name="Landa A."/>
            <person name="Jimenez L."/>
            <person name="Valdes V."/>
            <person name="Carrero J.C."/>
            <person name="Larralde C."/>
            <person name="Morales-Montor J."/>
            <person name="Limon-Lason J."/>
            <person name="Soberon X."/>
            <person name="Laclette J.P."/>
        </authorList>
    </citation>
    <scope>NUCLEOTIDE SEQUENCE [LARGE SCALE GENOMIC DNA]</scope>
</reference>
<evidence type="ECO:0000313" key="11">
    <source>
        <dbReference type="Proteomes" id="UP000017246"/>
    </source>
</evidence>
<dbReference type="PROSITE" id="PS51873">
    <property type="entry name" value="TRIAD"/>
    <property type="match status" value="1"/>
</dbReference>
<dbReference type="InterPro" id="IPR031127">
    <property type="entry name" value="E3_UB_ligase_RBR"/>
</dbReference>
<keyword evidence="7" id="KW-0833">Ubl conjugation pathway</keyword>
<keyword evidence="3" id="KW-0808">Transferase</keyword>
<dbReference type="InterPro" id="IPR044066">
    <property type="entry name" value="TRIAD_supradom"/>
</dbReference>
<dbReference type="Pfam" id="PF01485">
    <property type="entry name" value="IBR"/>
    <property type="match status" value="1"/>
</dbReference>
<dbReference type="InterPro" id="IPR047556">
    <property type="entry name" value="Rcat_RBR_TRIAD1"/>
</dbReference>
<gene>
    <name evidence="10" type="ORF">EmuJ_001177850</name>
</gene>
<dbReference type="AlphaFoldDB" id="A0A068XYB1"/>
<dbReference type="PANTHER" id="PTHR11685">
    <property type="entry name" value="RBR FAMILY RING FINGER AND IBR DOMAIN-CONTAINING"/>
    <property type="match status" value="1"/>
</dbReference>
<keyword evidence="8" id="KW-0862">Zinc</keyword>
<comment type="catalytic activity">
    <reaction evidence="1">
        <text>[E2 ubiquitin-conjugating enzyme]-S-ubiquitinyl-L-cysteine + [acceptor protein]-L-lysine = [E2 ubiquitin-conjugating enzyme]-L-cysteine + [acceptor protein]-N(6)-ubiquitinyl-L-lysine.</text>
        <dbReference type="EC" id="2.3.2.31"/>
    </reaction>
</comment>
<protein>
    <recommendedName>
        <fullName evidence="2">RBR-type E3 ubiquitin transferase</fullName>
        <ecNumber evidence="2">2.3.2.31</ecNumber>
    </recommendedName>
</protein>
<sequence length="527" mass="60808">MVDVEDDAGSLHDDYPDDCDDYYGLSEDSDKDDTVLGFRLSKDDFTEDLKCRTLESEEVEQIVSEDVNSLCDKLKIPWWLGSLFLRHFKWNTRQVEDIFNSDPLSLLISSNLIPATGPCYTSDSCEILDLFGTISQNSKACRKSQIKLKERNLKLDLCSICFSSPSALDGVNTRQNPALATARLFGMSCGHMFCLECWRAFFDVRISSSHVSIVECMAAKCNIRIPDDFILAVLDSPESVQKHRRHILNEVIEAHPRLRPCTDTHCTRVLYALEAPRALRVTCEGCGTQFCFSCSVEFHAPAHCETIKQWLQKCRDDSGTANYMAAHTKDCPNCGVVIEKNGGCNHMQCLKCQHQFCWVCLGPWRDHPVEYYDCSKYRKSEVSERESSRTRAREYLQRYLFYYERWENHERSLRLEEKHYASIQARIQSKVQNGEGTWIDWQYLLTAAETLRKCRYTLKYTYPYAYCPPAGAAQRLALFEYQQALLEAEVEDLSWKIAHAEITDQGALLNKMNICEKHRKTLIHEFY</sequence>
<dbReference type="OrthoDB" id="10009520at2759"/>
<dbReference type="GO" id="GO:0016567">
    <property type="term" value="P:protein ubiquitination"/>
    <property type="evidence" value="ECO:0007669"/>
    <property type="project" value="InterPro"/>
</dbReference>
<dbReference type="CDD" id="cd20360">
    <property type="entry name" value="Rcat_RBR_TRIAD1"/>
    <property type="match status" value="1"/>
</dbReference>
<dbReference type="FunFam" id="1.20.120.1750:FF:000002">
    <property type="entry name" value="RBR-type E3 ubiquitin transferase"/>
    <property type="match status" value="1"/>
</dbReference>
<keyword evidence="5" id="KW-0677">Repeat</keyword>
<dbReference type="SUPFAM" id="SSF57850">
    <property type="entry name" value="RING/U-box"/>
    <property type="match status" value="3"/>
</dbReference>
<dbReference type="InterPro" id="IPR013083">
    <property type="entry name" value="Znf_RING/FYVE/PHD"/>
</dbReference>
<reference evidence="10" key="2">
    <citation type="submission" date="2015-11" db="EMBL/GenBank/DDBJ databases">
        <authorList>
            <person name="Zhang Y."/>
            <person name="Guo Z."/>
        </authorList>
    </citation>
    <scope>NUCLEOTIDE SEQUENCE</scope>
</reference>
<dbReference type="PROSITE" id="PS00518">
    <property type="entry name" value="ZF_RING_1"/>
    <property type="match status" value="1"/>
</dbReference>
<keyword evidence="6" id="KW-0863">Zinc-finger</keyword>
<feature type="domain" description="RING-type" evidence="9">
    <location>
        <begin position="154"/>
        <end position="378"/>
    </location>
</feature>
<evidence type="ECO:0000256" key="8">
    <source>
        <dbReference type="ARBA" id="ARBA00022833"/>
    </source>
</evidence>
<keyword evidence="11" id="KW-1185">Reference proteome</keyword>
<proteinExistence type="predicted"/>
<dbReference type="OMA" id="EFHAPAH"/>
<name>A0A068XYB1_ECHMU</name>
<dbReference type="SMART" id="SM00647">
    <property type="entry name" value="IBR"/>
    <property type="match status" value="2"/>
</dbReference>
<dbReference type="eggNOG" id="KOG1812">
    <property type="taxonomic scope" value="Eukaryota"/>
</dbReference>
<evidence type="ECO:0000256" key="1">
    <source>
        <dbReference type="ARBA" id="ARBA00001798"/>
    </source>
</evidence>
<dbReference type="GO" id="GO:0008270">
    <property type="term" value="F:zinc ion binding"/>
    <property type="evidence" value="ECO:0007669"/>
    <property type="project" value="UniProtKB-KW"/>
</dbReference>
<dbReference type="InterPro" id="IPR045840">
    <property type="entry name" value="Ariadne"/>
</dbReference>
<organism evidence="10 11">
    <name type="scientific">Echinococcus multilocularis</name>
    <name type="common">Fox tapeworm</name>
    <dbReference type="NCBI Taxonomy" id="6211"/>
    <lineage>
        <taxon>Eukaryota</taxon>
        <taxon>Metazoa</taxon>
        <taxon>Spiralia</taxon>
        <taxon>Lophotrochozoa</taxon>
        <taxon>Platyhelminthes</taxon>
        <taxon>Cestoda</taxon>
        <taxon>Eucestoda</taxon>
        <taxon>Cyclophyllidea</taxon>
        <taxon>Taeniidae</taxon>
        <taxon>Echinococcus</taxon>
    </lineage>
</organism>
<keyword evidence="4" id="KW-0479">Metal-binding</keyword>
<dbReference type="GO" id="GO:0061630">
    <property type="term" value="F:ubiquitin protein ligase activity"/>
    <property type="evidence" value="ECO:0007669"/>
    <property type="project" value="UniProtKB-EC"/>
</dbReference>
<dbReference type="Gene3D" id="3.30.40.10">
    <property type="entry name" value="Zinc/RING finger domain, C3HC4 (zinc finger)"/>
    <property type="match status" value="1"/>
</dbReference>
<dbReference type="Proteomes" id="UP000017246">
    <property type="component" value="Unassembled WGS sequence"/>
</dbReference>
<evidence type="ECO:0000256" key="6">
    <source>
        <dbReference type="ARBA" id="ARBA00022771"/>
    </source>
</evidence>
<evidence type="ECO:0000259" key="9">
    <source>
        <dbReference type="PROSITE" id="PS51873"/>
    </source>
</evidence>
<evidence type="ECO:0000313" key="10">
    <source>
        <dbReference type="EMBL" id="CDS35824.1"/>
    </source>
</evidence>
<dbReference type="Gene3D" id="1.20.120.1750">
    <property type="match status" value="1"/>
</dbReference>
<evidence type="ECO:0000256" key="5">
    <source>
        <dbReference type="ARBA" id="ARBA00022737"/>
    </source>
</evidence>
<dbReference type="Pfam" id="PF22191">
    <property type="entry name" value="IBR_1"/>
    <property type="match status" value="1"/>
</dbReference>
<dbReference type="EC" id="2.3.2.31" evidence="2"/>
<dbReference type="Pfam" id="PF26000">
    <property type="entry name" value="UBA_ARIH2_N"/>
    <property type="match status" value="1"/>
</dbReference>
<dbReference type="PROSITE" id="PS00028">
    <property type="entry name" value="ZINC_FINGER_C2H2_1"/>
    <property type="match status" value="1"/>
</dbReference>
<evidence type="ECO:0000256" key="2">
    <source>
        <dbReference type="ARBA" id="ARBA00012251"/>
    </source>
</evidence>